<gene>
    <name evidence="1" type="ORF">UFOPK2295_00063</name>
</gene>
<dbReference type="AlphaFoldDB" id="A0A6J6LC86"/>
<accession>A0A6J6LC86</accession>
<proteinExistence type="predicted"/>
<reference evidence="1" key="1">
    <citation type="submission" date="2020-05" db="EMBL/GenBank/DDBJ databases">
        <authorList>
            <person name="Chiriac C."/>
            <person name="Salcher M."/>
            <person name="Ghai R."/>
            <person name="Kavagutti S V."/>
        </authorList>
    </citation>
    <scope>NUCLEOTIDE SEQUENCE</scope>
</reference>
<name>A0A6J6LC86_9ZZZZ</name>
<protein>
    <submittedName>
        <fullName evidence="1">Unannotated protein</fullName>
    </submittedName>
</protein>
<evidence type="ECO:0000313" key="1">
    <source>
        <dbReference type="EMBL" id="CAB4659500.1"/>
    </source>
</evidence>
<sequence>MNEDISNSFPLNRVGFWEHRLCEVCDGAFALRLENEVSSTEEETAETRSKNHFIAKMVMKEPCTCDRGLR</sequence>
<organism evidence="1">
    <name type="scientific">freshwater metagenome</name>
    <dbReference type="NCBI Taxonomy" id="449393"/>
    <lineage>
        <taxon>unclassified sequences</taxon>
        <taxon>metagenomes</taxon>
        <taxon>ecological metagenomes</taxon>
    </lineage>
</organism>
<dbReference type="EMBL" id="CAEZWV010000001">
    <property type="protein sequence ID" value="CAB4659500.1"/>
    <property type="molecule type" value="Genomic_DNA"/>
</dbReference>